<reference evidence="1" key="1">
    <citation type="journal article" date="2005" name="BMC Biol.">
        <title>The sequence of rice chromosomes 11 and 12, rich in disease resistance genes and recent gene duplications.</title>
        <authorList>
            <consortium name="The rice chromosomes 11 and 12 sequencing consortia"/>
        </authorList>
    </citation>
    <scope>NUCLEOTIDE SEQUENCE [LARGE SCALE GENOMIC DNA]</scope>
</reference>
<organism evidence="1">
    <name type="scientific">Oryza sativa subsp. japonica</name>
    <name type="common">Rice</name>
    <dbReference type="NCBI Taxonomy" id="39947"/>
    <lineage>
        <taxon>Eukaryota</taxon>
        <taxon>Viridiplantae</taxon>
        <taxon>Streptophyta</taxon>
        <taxon>Embryophyta</taxon>
        <taxon>Tracheophyta</taxon>
        <taxon>Spermatophyta</taxon>
        <taxon>Magnoliopsida</taxon>
        <taxon>Liliopsida</taxon>
        <taxon>Poales</taxon>
        <taxon>Poaceae</taxon>
        <taxon>BOP clade</taxon>
        <taxon>Oryzoideae</taxon>
        <taxon>Oryzeae</taxon>
        <taxon>Oryzinae</taxon>
        <taxon>Oryza</taxon>
        <taxon>Oryza sativa</taxon>
    </lineage>
</organism>
<reference evidence="1" key="3">
    <citation type="submission" date="2006-01" db="EMBL/GenBank/DDBJ databases">
        <authorList>
            <person name="Buell R."/>
        </authorList>
    </citation>
    <scope>NUCLEOTIDE SEQUENCE</scope>
</reference>
<accession>Q2QUH3</accession>
<dbReference type="AlphaFoldDB" id="Q2QUH3"/>
<gene>
    <name evidence="1" type="ordered locus">LOC_Os12g16260</name>
</gene>
<dbReference type="EMBL" id="DP000011">
    <property type="protein sequence ID" value="ABA96989.1"/>
    <property type="molecule type" value="Genomic_DNA"/>
</dbReference>
<protein>
    <submittedName>
        <fullName evidence="1">Uncharacterized protein</fullName>
    </submittedName>
</protein>
<sequence length="121" mass="13069">MWEKLSGKSLTKFHIQGDEFLASMKDFFANIIEFSHNSLIRNFYTAIGGAPATALQLRGRRPAVRVSPATALPPHGPSATAPPAARASVVITNLATGKRLGSLDKAEVYFHDIPTNLSHLT</sequence>
<reference evidence="1" key="2">
    <citation type="submission" date="2005-04" db="EMBL/GenBank/DDBJ databases">
        <authorList>
            <person name="Buell C.R."/>
            <person name="Wing R.A."/>
            <person name="McCombie W.A."/>
            <person name="Ouyang S."/>
        </authorList>
    </citation>
    <scope>NUCLEOTIDE SEQUENCE</scope>
</reference>
<evidence type="ECO:0000313" key="1">
    <source>
        <dbReference type="EMBL" id="ABA96989.1"/>
    </source>
</evidence>
<name>Q2QUH3_ORYSJ</name>
<proteinExistence type="predicted"/>